<keyword evidence="1" id="KW-0812">Transmembrane</keyword>
<reference evidence="2 3" key="1">
    <citation type="submission" date="2015-01" db="EMBL/GenBank/DDBJ databases">
        <title>Evolution of Trichinella species and genotypes.</title>
        <authorList>
            <person name="Korhonen P.K."/>
            <person name="Edoardo P."/>
            <person name="Giuseppe L.R."/>
            <person name="Gasser R.B."/>
        </authorList>
    </citation>
    <scope>NUCLEOTIDE SEQUENCE [LARGE SCALE GENOMIC DNA]</scope>
    <source>
        <strain evidence="2">ISS1029</strain>
    </source>
</reference>
<sequence length="138" mass="15530">MYALLDGSIYTWLLLDAVISACFLFCIIRRIEACSGDDEKDLKKPVTNVVSENGQTKGSAKVKFDSQKKKEQKSRLIVLSVPVVFRKPTSGLNEEATLELKYRRNENGVVVYRPKWKKTVNAPYLEVNAVQSSVMKTG</sequence>
<evidence type="ECO:0000313" key="3">
    <source>
        <dbReference type="Proteomes" id="UP000055024"/>
    </source>
</evidence>
<keyword evidence="1" id="KW-1133">Transmembrane helix</keyword>
<proteinExistence type="predicted"/>
<dbReference type="OrthoDB" id="5920313at2759"/>
<keyword evidence="3" id="KW-1185">Reference proteome</keyword>
<dbReference type="Proteomes" id="UP000055024">
    <property type="component" value="Unassembled WGS sequence"/>
</dbReference>
<protein>
    <submittedName>
        <fullName evidence="2">Uncharacterized protein</fullName>
    </submittedName>
</protein>
<dbReference type="AlphaFoldDB" id="A0A0V1HR04"/>
<accession>A0A0V1HR04</accession>
<comment type="caution">
    <text evidence="2">The sequence shown here is derived from an EMBL/GenBank/DDBJ whole genome shotgun (WGS) entry which is preliminary data.</text>
</comment>
<feature type="transmembrane region" description="Helical" evidence="1">
    <location>
        <begin position="12"/>
        <end position="31"/>
    </location>
</feature>
<keyword evidence="1" id="KW-0472">Membrane</keyword>
<dbReference type="EMBL" id="JYDP01000044">
    <property type="protein sequence ID" value="KRZ12053.1"/>
    <property type="molecule type" value="Genomic_DNA"/>
</dbReference>
<name>A0A0V1HR04_9BILA</name>
<evidence type="ECO:0000256" key="1">
    <source>
        <dbReference type="SAM" id="Phobius"/>
    </source>
</evidence>
<gene>
    <name evidence="2" type="ORF">T11_10907</name>
</gene>
<organism evidence="2 3">
    <name type="scientific">Trichinella zimbabwensis</name>
    <dbReference type="NCBI Taxonomy" id="268475"/>
    <lineage>
        <taxon>Eukaryota</taxon>
        <taxon>Metazoa</taxon>
        <taxon>Ecdysozoa</taxon>
        <taxon>Nematoda</taxon>
        <taxon>Enoplea</taxon>
        <taxon>Dorylaimia</taxon>
        <taxon>Trichinellida</taxon>
        <taxon>Trichinellidae</taxon>
        <taxon>Trichinella</taxon>
    </lineage>
</organism>
<evidence type="ECO:0000313" key="2">
    <source>
        <dbReference type="EMBL" id="KRZ12053.1"/>
    </source>
</evidence>